<comment type="function">
    <text evidence="8">This protein is part of the stalk that links CF(0) to CF(1). It either transmits conformational changes from CF(0) to CF(1) or is implicated in proton conduction.</text>
</comment>
<evidence type="ECO:0000256" key="6">
    <source>
        <dbReference type="ARBA" id="ARBA00023196"/>
    </source>
</evidence>
<keyword evidence="5 8" id="KW-0472">Membrane</keyword>
<dbReference type="Proteomes" id="UP000077071">
    <property type="component" value="Chromosome"/>
</dbReference>
<comment type="similarity">
    <text evidence="8">Belongs to the ATPase delta chain family.</text>
</comment>
<evidence type="ECO:0000256" key="8">
    <source>
        <dbReference type="HAMAP-Rule" id="MF_01416"/>
    </source>
</evidence>
<evidence type="ECO:0000313" key="9">
    <source>
        <dbReference type="EMBL" id="AND16854.1"/>
    </source>
</evidence>
<keyword evidence="8" id="KW-1003">Cell membrane</keyword>
<dbReference type="GO" id="GO:0005886">
    <property type="term" value="C:plasma membrane"/>
    <property type="evidence" value="ECO:0007669"/>
    <property type="project" value="UniProtKB-SubCell"/>
</dbReference>
<keyword evidence="4 8" id="KW-0406">Ion transport</keyword>
<protein>
    <recommendedName>
        <fullName evidence="8">ATP synthase subunit delta</fullName>
    </recommendedName>
    <alternativeName>
        <fullName evidence="8">ATP synthase F(1) sector subunit delta</fullName>
    </alternativeName>
    <alternativeName>
        <fullName evidence="8">F-type ATPase subunit delta</fullName>
        <shortName evidence="8">F-ATPase subunit delta</shortName>
    </alternativeName>
</protein>
<reference evidence="9 10" key="1">
    <citation type="submission" date="2016-05" db="EMBL/GenBank/DDBJ databases">
        <title>Complete genome sequence of Rathayibacter tritici NCPPB 1953.</title>
        <authorList>
            <person name="Park J."/>
            <person name="Lee H.-H."/>
            <person name="Lee S.-W."/>
            <person name="Seo Y.-S."/>
        </authorList>
    </citation>
    <scope>NUCLEOTIDE SEQUENCE [LARGE SCALE GENOMIC DNA]</scope>
    <source>
        <strain evidence="9 10">NCPPB 1953</strain>
    </source>
</reference>
<dbReference type="GO" id="GO:0046933">
    <property type="term" value="F:proton-transporting ATP synthase activity, rotational mechanism"/>
    <property type="evidence" value="ECO:0007669"/>
    <property type="project" value="UniProtKB-UniRule"/>
</dbReference>
<comment type="function">
    <text evidence="8">F(1)F(0) ATP synthase produces ATP from ADP in the presence of a proton or sodium gradient. F-type ATPases consist of two structural domains, F(1) containing the extramembraneous catalytic core and F(0) containing the membrane proton channel, linked together by a central stalk and a peripheral stalk. During catalysis, ATP synthesis in the catalytic domain of F(1) is coupled via a rotary mechanism of the central stalk subunits to proton translocation.</text>
</comment>
<dbReference type="RefSeq" id="WP_068254010.1">
    <property type="nucleotide sequence ID" value="NZ_CP015515.1"/>
</dbReference>
<evidence type="ECO:0000256" key="5">
    <source>
        <dbReference type="ARBA" id="ARBA00023136"/>
    </source>
</evidence>
<keyword evidence="2 8" id="KW-0813">Transport</keyword>
<organism evidence="9 10">
    <name type="scientific">Rathayibacter tritici</name>
    <dbReference type="NCBI Taxonomy" id="33888"/>
    <lineage>
        <taxon>Bacteria</taxon>
        <taxon>Bacillati</taxon>
        <taxon>Actinomycetota</taxon>
        <taxon>Actinomycetes</taxon>
        <taxon>Micrococcales</taxon>
        <taxon>Microbacteriaceae</taxon>
        <taxon>Rathayibacter</taxon>
    </lineage>
</organism>
<dbReference type="OrthoDB" id="5242917at2"/>
<dbReference type="KEGG" id="rtn:A6122_1723"/>
<gene>
    <name evidence="8" type="primary">atpH</name>
    <name evidence="9" type="ORF">A6122_1723</name>
</gene>
<dbReference type="GO" id="GO:0045259">
    <property type="term" value="C:proton-transporting ATP synthase complex"/>
    <property type="evidence" value="ECO:0007669"/>
    <property type="project" value="UniProtKB-KW"/>
</dbReference>
<dbReference type="HAMAP" id="MF_01416">
    <property type="entry name" value="ATP_synth_delta_bact"/>
    <property type="match status" value="1"/>
</dbReference>
<comment type="subcellular location">
    <subcellularLocation>
        <location evidence="8">Cell membrane</location>
        <topology evidence="8">Peripheral membrane protein</topology>
    </subcellularLocation>
    <subcellularLocation>
        <location evidence="1">Membrane</location>
    </subcellularLocation>
</comment>
<dbReference type="EMBL" id="CP015515">
    <property type="protein sequence ID" value="AND16854.1"/>
    <property type="molecule type" value="Genomic_DNA"/>
</dbReference>
<keyword evidence="6 8" id="KW-0139">CF(1)</keyword>
<dbReference type="PROSITE" id="PS00389">
    <property type="entry name" value="ATPASE_DELTA"/>
    <property type="match status" value="1"/>
</dbReference>
<keyword evidence="7 8" id="KW-0066">ATP synthesis</keyword>
<keyword evidence="3 8" id="KW-0375">Hydrogen ion transport</keyword>
<evidence type="ECO:0000256" key="7">
    <source>
        <dbReference type="ARBA" id="ARBA00023310"/>
    </source>
</evidence>
<evidence type="ECO:0000313" key="10">
    <source>
        <dbReference type="Proteomes" id="UP000077071"/>
    </source>
</evidence>
<evidence type="ECO:0000256" key="1">
    <source>
        <dbReference type="ARBA" id="ARBA00004370"/>
    </source>
</evidence>
<dbReference type="PATRIC" id="fig|33888.3.peg.1898"/>
<evidence type="ECO:0000256" key="4">
    <source>
        <dbReference type="ARBA" id="ARBA00023065"/>
    </source>
</evidence>
<evidence type="ECO:0000256" key="3">
    <source>
        <dbReference type="ARBA" id="ARBA00022781"/>
    </source>
</evidence>
<dbReference type="InterPro" id="IPR000711">
    <property type="entry name" value="ATPase_OSCP/dsu"/>
</dbReference>
<name>A0A160KTM7_9MICO</name>
<evidence type="ECO:0000256" key="2">
    <source>
        <dbReference type="ARBA" id="ARBA00022448"/>
    </source>
</evidence>
<dbReference type="PRINTS" id="PR00125">
    <property type="entry name" value="ATPASEDELTA"/>
</dbReference>
<dbReference type="STRING" id="33888.A6122_1723"/>
<sequence length="264" mass="27474">MGSASRQALAAAKAELAAFSGHVSLGAAQQLFEAARVIDSQAQLRSALSDPSVEAASKRALVARVFAPFDANAKRLLTVIAGHRWSSPSDLVAGIEEVGVRAIASSAPAGVSIERELQMFGAVVSSDAGLELALGSKLAAADSKVSLVQRLLEGKASAETLAILRQLVAHPRGRRIPELVRFAAGVVADQGGFTIATVSVASPLAPHQLDRLRSALSRQYDRPVSVNMLVDPSLLGGMRLQVGDEVIDGTVSARLSDLKLQLAS</sequence>
<dbReference type="InterPro" id="IPR020781">
    <property type="entry name" value="ATPase_OSCP/d_CS"/>
</dbReference>
<dbReference type="Pfam" id="PF00213">
    <property type="entry name" value="OSCP"/>
    <property type="match status" value="1"/>
</dbReference>
<keyword evidence="10" id="KW-1185">Reference proteome</keyword>
<accession>A0A160KTM7</accession>
<proteinExistence type="inferred from homology"/>
<dbReference type="NCBIfam" id="NF009967">
    <property type="entry name" value="PRK13430.1"/>
    <property type="match status" value="1"/>
</dbReference>
<dbReference type="AlphaFoldDB" id="A0A160KTM7"/>
<dbReference type="PANTHER" id="PTHR11910">
    <property type="entry name" value="ATP SYNTHASE DELTA CHAIN"/>
    <property type="match status" value="1"/>
</dbReference>